<reference evidence="14 15" key="1">
    <citation type="submission" date="2023-10" db="EMBL/GenBank/DDBJ databases">
        <title>Noviherbaspirillum sp. CPCC 100848 genome assembly.</title>
        <authorList>
            <person name="Li X.Y."/>
            <person name="Fang X.M."/>
        </authorList>
    </citation>
    <scope>NUCLEOTIDE SEQUENCE [LARGE SCALE GENOMIC DNA]</scope>
    <source>
        <strain evidence="14 15">CPCC 100848</strain>
    </source>
</reference>
<evidence type="ECO:0000256" key="12">
    <source>
        <dbReference type="PIRNR" id="PIRNR002764"/>
    </source>
</evidence>
<sequence>MNQVSILMSVRAIIERDLRLAVRRKSEAVTGLAFYVVIASLFPLGIGPEADTLRQIAPGVLWVAALLASLLSLNRLFEQDYLDGTLEQMCLTAVPLPVLAIGKVTAHWLLFGLPLTVLAPFVALQFDMPSQSIVVLALSLLLGTPILSLLGAVGAALTLGLRGGGVLVALLVLPLCIPVLIFGAGAVEAHSNGLDAGAHLSLLGAILIVSAFFSPLVTTIALRIAIE</sequence>
<evidence type="ECO:0000256" key="1">
    <source>
        <dbReference type="ARBA" id="ARBA00002442"/>
    </source>
</evidence>
<proteinExistence type="inferred from homology"/>
<evidence type="ECO:0000256" key="8">
    <source>
        <dbReference type="ARBA" id="ARBA00022692"/>
    </source>
</evidence>
<feature type="transmembrane region" description="Helical" evidence="13">
    <location>
        <begin position="166"/>
        <end position="187"/>
    </location>
</feature>
<comment type="caution">
    <text evidence="14">The sequence shown here is derived from an EMBL/GenBank/DDBJ whole genome shotgun (WGS) entry which is preliminary data.</text>
</comment>
<comment type="function">
    <text evidence="1 12">Required for the export of heme to the periplasm for the biogenesis of c-type cytochromes.</text>
</comment>
<dbReference type="EMBL" id="JAWIIV010000027">
    <property type="protein sequence ID" value="MEC4722231.1"/>
    <property type="molecule type" value="Genomic_DNA"/>
</dbReference>
<evidence type="ECO:0000256" key="10">
    <source>
        <dbReference type="ARBA" id="ARBA00022989"/>
    </source>
</evidence>
<keyword evidence="11 12" id="KW-0472">Membrane</keyword>
<evidence type="ECO:0000256" key="5">
    <source>
        <dbReference type="ARBA" id="ARBA00022448"/>
    </source>
</evidence>
<name>A0ABU6JEY0_9BURK</name>
<dbReference type="PANTHER" id="PTHR30070">
    <property type="entry name" value="HEME EXPORTER PROTEIN B"/>
    <property type="match status" value="1"/>
</dbReference>
<dbReference type="Pfam" id="PF03379">
    <property type="entry name" value="CcmB"/>
    <property type="match status" value="1"/>
</dbReference>
<keyword evidence="10 13" id="KW-1133">Transmembrane helix</keyword>
<keyword evidence="6 12" id="KW-1003">Cell membrane</keyword>
<gene>
    <name evidence="14" type="primary">ccmB</name>
    <name evidence="14" type="ORF">RY831_24000</name>
</gene>
<evidence type="ECO:0000256" key="6">
    <source>
        <dbReference type="ARBA" id="ARBA00022475"/>
    </source>
</evidence>
<dbReference type="PANTHER" id="PTHR30070:SF1">
    <property type="entry name" value="CYTOCHROME C BIOGENESIS B-RELATED"/>
    <property type="match status" value="1"/>
</dbReference>
<dbReference type="NCBIfam" id="TIGR01190">
    <property type="entry name" value="ccmB"/>
    <property type="match status" value="1"/>
</dbReference>
<comment type="subcellular location">
    <subcellularLocation>
        <location evidence="2">Cell inner membrane</location>
        <topology evidence="2">Multi-pass membrane protein</topology>
    </subcellularLocation>
</comment>
<dbReference type="RefSeq" id="WP_326508907.1">
    <property type="nucleotide sequence ID" value="NZ_JAWIIV010000027.1"/>
</dbReference>
<keyword evidence="9 12" id="KW-0201">Cytochrome c-type biogenesis</keyword>
<evidence type="ECO:0000256" key="9">
    <source>
        <dbReference type="ARBA" id="ARBA00022748"/>
    </source>
</evidence>
<evidence type="ECO:0000313" key="15">
    <source>
        <dbReference type="Proteomes" id="UP001352263"/>
    </source>
</evidence>
<evidence type="ECO:0000313" key="14">
    <source>
        <dbReference type="EMBL" id="MEC4722231.1"/>
    </source>
</evidence>
<organism evidence="14 15">
    <name type="scientific">Noviherbaspirillum album</name>
    <dbReference type="NCBI Taxonomy" id="3080276"/>
    <lineage>
        <taxon>Bacteria</taxon>
        <taxon>Pseudomonadati</taxon>
        <taxon>Pseudomonadota</taxon>
        <taxon>Betaproteobacteria</taxon>
        <taxon>Burkholderiales</taxon>
        <taxon>Oxalobacteraceae</taxon>
        <taxon>Noviherbaspirillum</taxon>
    </lineage>
</organism>
<evidence type="ECO:0000256" key="13">
    <source>
        <dbReference type="SAM" id="Phobius"/>
    </source>
</evidence>
<keyword evidence="8 13" id="KW-0812">Transmembrane</keyword>
<accession>A0ABU6JEY0</accession>
<comment type="similarity">
    <text evidence="3 12">Belongs to the CcmB/CycW/HelB family.</text>
</comment>
<feature type="transmembrane region" description="Helical" evidence="13">
    <location>
        <begin position="199"/>
        <end position="226"/>
    </location>
</feature>
<evidence type="ECO:0000256" key="2">
    <source>
        <dbReference type="ARBA" id="ARBA00004429"/>
    </source>
</evidence>
<feature type="transmembrane region" description="Helical" evidence="13">
    <location>
        <begin position="133"/>
        <end position="159"/>
    </location>
</feature>
<dbReference type="PIRSF" id="PIRSF002764">
    <property type="entry name" value="CcmB"/>
    <property type="match status" value="1"/>
</dbReference>
<protein>
    <recommendedName>
        <fullName evidence="4 12">Heme exporter protein B</fullName>
    </recommendedName>
</protein>
<feature type="transmembrane region" description="Helical" evidence="13">
    <location>
        <begin position="59"/>
        <end position="77"/>
    </location>
</feature>
<dbReference type="Proteomes" id="UP001352263">
    <property type="component" value="Unassembled WGS sequence"/>
</dbReference>
<evidence type="ECO:0000256" key="3">
    <source>
        <dbReference type="ARBA" id="ARBA00010544"/>
    </source>
</evidence>
<feature type="transmembrane region" description="Helical" evidence="13">
    <location>
        <begin position="28"/>
        <end position="47"/>
    </location>
</feature>
<evidence type="ECO:0000256" key="11">
    <source>
        <dbReference type="ARBA" id="ARBA00023136"/>
    </source>
</evidence>
<dbReference type="InterPro" id="IPR003544">
    <property type="entry name" value="Cyt_c_biogenesis_CcmB"/>
</dbReference>
<keyword evidence="15" id="KW-1185">Reference proteome</keyword>
<evidence type="ECO:0000256" key="7">
    <source>
        <dbReference type="ARBA" id="ARBA00022519"/>
    </source>
</evidence>
<keyword evidence="5 12" id="KW-0813">Transport</keyword>
<feature type="transmembrane region" description="Helical" evidence="13">
    <location>
        <begin position="89"/>
        <end position="113"/>
    </location>
</feature>
<keyword evidence="7 12" id="KW-0997">Cell inner membrane</keyword>
<evidence type="ECO:0000256" key="4">
    <source>
        <dbReference type="ARBA" id="ARBA00016452"/>
    </source>
</evidence>
<dbReference type="InterPro" id="IPR026031">
    <property type="entry name" value="Cyt_c_CcmB_bac"/>
</dbReference>
<dbReference type="PRINTS" id="PR01414">
    <property type="entry name" value="CCMBBIOGNSIS"/>
</dbReference>